<dbReference type="SUPFAM" id="SSF50249">
    <property type="entry name" value="Nucleic acid-binding proteins"/>
    <property type="match status" value="2"/>
</dbReference>
<dbReference type="GO" id="GO:0003735">
    <property type="term" value="F:structural constituent of ribosome"/>
    <property type="evidence" value="ECO:0007669"/>
    <property type="project" value="TreeGrafter"/>
</dbReference>
<dbReference type="GO" id="GO:0006412">
    <property type="term" value="P:translation"/>
    <property type="evidence" value="ECO:0007669"/>
    <property type="project" value="TreeGrafter"/>
</dbReference>
<dbReference type="Gene3D" id="2.40.50.140">
    <property type="entry name" value="Nucleic acid-binding proteins"/>
    <property type="match status" value="2"/>
</dbReference>
<dbReference type="SMART" id="SM00316">
    <property type="entry name" value="S1"/>
    <property type="match status" value="2"/>
</dbReference>
<dbReference type="InterPro" id="IPR050437">
    <property type="entry name" value="Ribos_protein_bS1-like"/>
</dbReference>
<name>A0AAV8UTV0_9RHOD</name>
<sequence>MNLGSGALGFCLNVNVRNGRGRTRAVCLTRISDDVPAVSGDSVPGGGQESISGQQNQTGKRRRARSGGKTKYYRGKPRTKLTELEVGKEVTGVVKNFVDWGAYVSIGAERDGLLHVRDMSLDFVTRPRDVLQEGEKVKVFIKYVDPEKSTLGLSMVGRPVMEKRLRVEDVREGDRFDGIVVRISNFGVFVDIGCEVDGFLHVTDLWGDRKRETLDNLRYSTKLDVIVVESESAGGKLRLRLAKLPQSVERQGVGYGQSFGASVAASVVFARPGDPPLEESNPSDDFDFDEWDADFEDAPAQEIRGDIEAEVEAHEDDLEGVEDLAEVDPLDEEVVDTGEVSTL</sequence>
<feature type="domain" description="S1 motif" evidence="2">
    <location>
        <begin position="87"/>
        <end position="156"/>
    </location>
</feature>
<evidence type="ECO:0000313" key="4">
    <source>
        <dbReference type="Proteomes" id="UP001157974"/>
    </source>
</evidence>
<reference evidence="3 4" key="1">
    <citation type="journal article" date="2023" name="Nat. Commun.">
        <title>Origin of minicircular mitochondrial genomes in red algae.</title>
        <authorList>
            <person name="Lee Y."/>
            <person name="Cho C.H."/>
            <person name="Lee Y.M."/>
            <person name="Park S.I."/>
            <person name="Yang J.H."/>
            <person name="West J.A."/>
            <person name="Bhattacharya D."/>
            <person name="Yoon H.S."/>
        </authorList>
    </citation>
    <scope>NUCLEOTIDE SEQUENCE [LARGE SCALE GENOMIC DNA]</scope>
    <source>
        <strain evidence="3 4">CCMP1338</strain>
        <tissue evidence="3">Whole cell</tissue>
    </source>
</reference>
<feature type="compositionally biased region" description="Basic residues" evidence="1">
    <location>
        <begin position="59"/>
        <end position="71"/>
    </location>
</feature>
<dbReference type="InterPro" id="IPR012340">
    <property type="entry name" value="NA-bd_OB-fold"/>
</dbReference>
<comment type="caution">
    <text evidence="3">The sequence shown here is derived from an EMBL/GenBank/DDBJ whole genome shotgun (WGS) entry which is preliminary data.</text>
</comment>
<accession>A0AAV8UTV0</accession>
<feature type="compositionally biased region" description="Polar residues" evidence="1">
    <location>
        <begin position="49"/>
        <end position="58"/>
    </location>
</feature>
<dbReference type="EMBL" id="JAMWBK010000004">
    <property type="protein sequence ID" value="KAJ8905980.1"/>
    <property type="molecule type" value="Genomic_DNA"/>
</dbReference>
<evidence type="ECO:0000256" key="1">
    <source>
        <dbReference type="SAM" id="MobiDB-lite"/>
    </source>
</evidence>
<dbReference type="Pfam" id="PF00575">
    <property type="entry name" value="S1"/>
    <property type="match status" value="2"/>
</dbReference>
<protein>
    <recommendedName>
        <fullName evidence="2">S1 motif domain-containing protein</fullName>
    </recommendedName>
</protein>
<dbReference type="GO" id="GO:0003729">
    <property type="term" value="F:mRNA binding"/>
    <property type="evidence" value="ECO:0007669"/>
    <property type="project" value="TreeGrafter"/>
</dbReference>
<gene>
    <name evidence="3" type="ORF">NDN08_002481</name>
</gene>
<organism evidence="3 4">
    <name type="scientific">Rhodosorus marinus</name>
    <dbReference type="NCBI Taxonomy" id="101924"/>
    <lineage>
        <taxon>Eukaryota</taxon>
        <taxon>Rhodophyta</taxon>
        <taxon>Stylonematophyceae</taxon>
        <taxon>Stylonematales</taxon>
        <taxon>Stylonemataceae</taxon>
        <taxon>Rhodosorus</taxon>
    </lineage>
</organism>
<proteinExistence type="predicted"/>
<dbReference type="PANTHER" id="PTHR10724">
    <property type="entry name" value="30S RIBOSOMAL PROTEIN S1"/>
    <property type="match status" value="1"/>
</dbReference>
<feature type="region of interest" description="Disordered" evidence="1">
    <location>
        <begin position="38"/>
        <end position="71"/>
    </location>
</feature>
<keyword evidence="4" id="KW-1185">Reference proteome</keyword>
<evidence type="ECO:0000259" key="2">
    <source>
        <dbReference type="PROSITE" id="PS50126"/>
    </source>
</evidence>
<feature type="domain" description="S1 motif" evidence="2">
    <location>
        <begin position="173"/>
        <end position="242"/>
    </location>
</feature>
<dbReference type="AlphaFoldDB" id="A0AAV8UTV0"/>
<dbReference type="Proteomes" id="UP001157974">
    <property type="component" value="Unassembled WGS sequence"/>
</dbReference>
<dbReference type="InterPro" id="IPR003029">
    <property type="entry name" value="S1_domain"/>
</dbReference>
<dbReference type="PROSITE" id="PS50126">
    <property type="entry name" value="S1"/>
    <property type="match status" value="2"/>
</dbReference>
<evidence type="ECO:0000313" key="3">
    <source>
        <dbReference type="EMBL" id="KAJ8905980.1"/>
    </source>
</evidence>